<dbReference type="PANTHER" id="PTHR30349:SF94">
    <property type="entry name" value="INTEGRASE_RECOMBINASE HI_1414-RELATED"/>
    <property type="match status" value="1"/>
</dbReference>
<dbReference type="InterPro" id="IPR013762">
    <property type="entry name" value="Integrase-like_cat_sf"/>
</dbReference>
<proteinExistence type="predicted"/>
<comment type="caution">
    <text evidence="4">The sequence shown here is derived from an EMBL/GenBank/DDBJ whole genome shotgun (WGS) entry which is preliminary data.</text>
</comment>
<dbReference type="Gene3D" id="1.10.443.10">
    <property type="entry name" value="Intergrase catalytic core"/>
    <property type="match status" value="1"/>
</dbReference>
<dbReference type="InterPro" id="IPR050090">
    <property type="entry name" value="Tyrosine_recombinase_XerCD"/>
</dbReference>
<keyword evidence="2" id="KW-0233">DNA recombination</keyword>
<evidence type="ECO:0000313" key="4">
    <source>
        <dbReference type="EMBL" id="PIT00315.1"/>
    </source>
</evidence>
<dbReference type="AlphaFoldDB" id="A0A2M6U6V6"/>
<evidence type="ECO:0000256" key="1">
    <source>
        <dbReference type="ARBA" id="ARBA00022908"/>
    </source>
</evidence>
<dbReference type="InterPro" id="IPR011010">
    <property type="entry name" value="DNA_brk_join_enz"/>
</dbReference>
<evidence type="ECO:0000256" key="2">
    <source>
        <dbReference type="ARBA" id="ARBA00023172"/>
    </source>
</evidence>
<gene>
    <name evidence="4" type="ORF">TSA1_05705</name>
</gene>
<dbReference type="Pfam" id="PF00589">
    <property type="entry name" value="Phage_integrase"/>
    <property type="match status" value="1"/>
</dbReference>
<sequence>MASFTQLPSGNWRVQVRRKNRYVSETFRRRKDGEDWALDMERNIDRSGSPKPRAAVQAKTFGDIIDLHIEDMHEVGRPPRRSKAAVLEALKEALGTVKLPKLNRERLIEFGRQRAKEGAGPATLAIDFSFIRTVATHAAAVHGIEVSAEEVRLARYAMKHLGLVAKSEERDRRPTEDELGELIEYFETNPRQVIPMGRIVRYAVATTMRQEEICRPDWPDVDMKTRVLVIRDRKDPRAKDGNDQKVPLLNLTGFDAWEILLQQRIITRGWGRVFPYNHRSVSAAFTRACDELKIEDLHFHDLRHEGTSRLFEAGLTIEKVALVTGHKDWRTLRRYTKLKPEELHKLQTLPQPSLEEFIQTLTTNDVVLSTIHKNHSSIPSR</sequence>
<dbReference type="PROSITE" id="PS51898">
    <property type="entry name" value="TYR_RECOMBINASE"/>
    <property type="match status" value="1"/>
</dbReference>
<feature type="domain" description="Tyr recombinase" evidence="3">
    <location>
        <begin position="169"/>
        <end position="348"/>
    </location>
</feature>
<accession>A0A2M6U6V6</accession>
<dbReference type="EMBL" id="LFJC01000003">
    <property type="protein sequence ID" value="PIT00315.1"/>
    <property type="molecule type" value="Genomic_DNA"/>
</dbReference>
<evidence type="ECO:0000259" key="3">
    <source>
        <dbReference type="PROSITE" id="PS51898"/>
    </source>
</evidence>
<dbReference type="GO" id="GO:0003677">
    <property type="term" value="F:DNA binding"/>
    <property type="evidence" value="ECO:0007669"/>
    <property type="project" value="InterPro"/>
</dbReference>
<dbReference type="InterPro" id="IPR002104">
    <property type="entry name" value="Integrase_catalytic"/>
</dbReference>
<keyword evidence="5" id="KW-1185">Reference proteome</keyword>
<organism evidence="4 5">
    <name type="scientific">Bradyrhizobium nitroreducens</name>
    <dbReference type="NCBI Taxonomy" id="709803"/>
    <lineage>
        <taxon>Bacteria</taxon>
        <taxon>Pseudomonadati</taxon>
        <taxon>Pseudomonadota</taxon>
        <taxon>Alphaproteobacteria</taxon>
        <taxon>Hyphomicrobiales</taxon>
        <taxon>Nitrobacteraceae</taxon>
        <taxon>Bradyrhizobium</taxon>
    </lineage>
</organism>
<keyword evidence="1" id="KW-0229">DNA integration</keyword>
<name>A0A2M6U6V6_9BRAD</name>
<dbReference type="RefSeq" id="WP_100175524.1">
    <property type="nucleotide sequence ID" value="NZ_LFJC01000003.1"/>
</dbReference>
<dbReference type="GO" id="GO:0006310">
    <property type="term" value="P:DNA recombination"/>
    <property type="evidence" value="ECO:0007669"/>
    <property type="project" value="UniProtKB-KW"/>
</dbReference>
<dbReference type="PANTHER" id="PTHR30349">
    <property type="entry name" value="PHAGE INTEGRASE-RELATED"/>
    <property type="match status" value="1"/>
</dbReference>
<evidence type="ECO:0000313" key="5">
    <source>
        <dbReference type="Proteomes" id="UP000228930"/>
    </source>
</evidence>
<dbReference type="GO" id="GO:0015074">
    <property type="term" value="P:DNA integration"/>
    <property type="evidence" value="ECO:0007669"/>
    <property type="project" value="UniProtKB-KW"/>
</dbReference>
<protein>
    <submittedName>
        <fullName evidence="4">Integrase</fullName>
    </submittedName>
</protein>
<dbReference type="SUPFAM" id="SSF56349">
    <property type="entry name" value="DNA breaking-rejoining enzymes"/>
    <property type="match status" value="1"/>
</dbReference>
<dbReference type="Proteomes" id="UP000228930">
    <property type="component" value="Unassembled WGS sequence"/>
</dbReference>
<reference evidence="4 5" key="1">
    <citation type="submission" date="2015-06" db="EMBL/GenBank/DDBJ databases">
        <title>Comparative genome analysis of nirS-carrying Bradyrhizobium sp. strains.</title>
        <authorList>
            <person name="Ishii S."/>
            <person name="Jang J."/>
            <person name="Nishizawa T."/>
            <person name="Senoo K."/>
        </authorList>
    </citation>
    <scope>NUCLEOTIDE SEQUENCE [LARGE SCALE GENOMIC DNA]</scope>
    <source>
        <strain evidence="4 5">TSA1</strain>
    </source>
</reference>
<dbReference type="CDD" id="cd00796">
    <property type="entry name" value="INT_Rci_Hp1_C"/>
    <property type="match status" value="1"/>
</dbReference>